<dbReference type="Pfam" id="PF04447">
    <property type="entry name" value="dATP-dGTP_PPHyd"/>
    <property type="match status" value="1"/>
</dbReference>
<evidence type="ECO:0000313" key="4">
    <source>
        <dbReference type="EMBL" id="ECJ9521100.1"/>
    </source>
</evidence>
<evidence type="ECO:0000259" key="3">
    <source>
        <dbReference type="Pfam" id="PF04447"/>
    </source>
</evidence>
<reference evidence="4" key="1">
    <citation type="submission" date="2019-07" db="EMBL/GenBank/DDBJ databases">
        <authorList>
            <consortium name="PulseNet: The National Subtyping Network for Foodborne Disease Surveillance"/>
            <person name="Tarr C.L."/>
            <person name="Trees E."/>
            <person name="Katz L.S."/>
            <person name="Carleton-Romer H.A."/>
            <person name="Stroika S."/>
            <person name="Kucerova Z."/>
            <person name="Roache K.F."/>
            <person name="Sabol A.L."/>
            <person name="Besser J."/>
            <person name="Gerner-Smidt P."/>
        </authorList>
    </citation>
    <scope>NUCLEOTIDE SEQUENCE</scope>
    <source>
        <strain evidence="4">PNUSAS074363</strain>
    </source>
</reference>
<sequence length="392" mass="44354">MSNIDKQALREAAEKATQGPWEMEQENIWFTDKDGYTKHLAYVEQGDDVDDKQDHYNTAYIAAANPAIMLALLDENIQLHREKDAIEAVALALRDDMRQAREQLEAAERRKADNQEPAGYHVIKECGKVGCSVATLEEAEKTRDFWNKKWTIRPYFYTAQPASERERIRREHAEWSDATFGDVGPVGPLKHLSKEALEAAADPSDPLEWADMQFLLWDAQRRMGISDEFITRAMIEKLEINKSRQWPEPKDGEPRLHIKEQPAPVVPPAIEPDYEVIKGILPTTNPDEYACCIAADMWNACRADMFQGGQPVSNRDELSSPVIPDGYALVPIVPTEDMVINGFESEPDPHFSDEKVWAEYEALSGCRRAARRAELCWAAMIKAAPKQEGNNG</sequence>
<proteinExistence type="predicted"/>
<evidence type="ECO:0000256" key="1">
    <source>
        <dbReference type="SAM" id="Coils"/>
    </source>
</evidence>
<dbReference type="InterPro" id="IPR025153">
    <property type="entry name" value="Ead_Ea22"/>
</dbReference>
<dbReference type="InterPro" id="IPR007538">
    <property type="entry name" value="dATP/dGTP_dipphydrolase_MazZ"/>
</dbReference>
<dbReference type="EMBL" id="AAJABR010000015">
    <property type="protein sequence ID" value="ECJ9521100.1"/>
    <property type="molecule type" value="Genomic_DNA"/>
</dbReference>
<feature type="region of interest" description="Disordered" evidence="2">
    <location>
        <begin position="1"/>
        <end position="20"/>
    </location>
</feature>
<feature type="domain" description="dATP/dGTP diphosphohydrolase MazZ" evidence="3">
    <location>
        <begin position="168"/>
        <end position="262"/>
    </location>
</feature>
<feature type="coiled-coil region" evidence="1">
    <location>
        <begin position="83"/>
        <end position="110"/>
    </location>
</feature>
<accession>A0A5Y3ZT66</accession>
<dbReference type="Pfam" id="PF13935">
    <property type="entry name" value="Ead_Ea22"/>
    <property type="match status" value="1"/>
</dbReference>
<dbReference type="AlphaFoldDB" id="A0A5Y3ZT66"/>
<evidence type="ECO:0000256" key="2">
    <source>
        <dbReference type="SAM" id="MobiDB-lite"/>
    </source>
</evidence>
<gene>
    <name evidence="4" type="ORF">FQP13_06940</name>
</gene>
<organism evidence="4">
    <name type="scientific">Salmonella enterica</name>
    <name type="common">Salmonella choleraesuis</name>
    <dbReference type="NCBI Taxonomy" id="28901"/>
    <lineage>
        <taxon>Bacteria</taxon>
        <taxon>Pseudomonadati</taxon>
        <taxon>Pseudomonadota</taxon>
        <taxon>Gammaproteobacteria</taxon>
        <taxon>Enterobacterales</taxon>
        <taxon>Enterobacteriaceae</taxon>
        <taxon>Salmonella</taxon>
    </lineage>
</organism>
<comment type="caution">
    <text evidence="4">The sequence shown here is derived from an EMBL/GenBank/DDBJ whole genome shotgun (WGS) entry which is preliminary data.</text>
</comment>
<name>A0A5Y3ZT66_SALER</name>
<protein>
    <submittedName>
        <fullName evidence="4">DUF550 domain-containing protein</fullName>
    </submittedName>
</protein>
<keyword evidence="1" id="KW-0175">Coiled coil</keyword>